<evidence type="ECO:0000256" key="2">
    <source>
        <dbReference type="SAM" id="MobiDB-lite"/>
    </source>
</evidence>
<evidence type="ECO:0000256" key="1">
    <source>
        <dbReference type="SAM" id="Coils"/>
    </source>
</evidence>
<comment type="caution">
    <text evidence="3">The sequence shown here is derived from an EMBL/GenBank/DDBJ whole genome shotgun (WGS) entry which is preliminary data.</text>
</comment>
<evidence type="ECO:0000313" key="4">
    <source>
        <dbReference type="Proteomes" id="UP000838756"/>
    </source>
</evidence>
<dbReference type="InterPro" id="IPR039341">
    <property type="entry name" value="CFAP99"/>
</dbReference>
<dbReference type="Proteomes" id="UP000838756">
    <property type="component" value="Unassembled WGS sequence"/>
</dbReference>
<feature type="region of interest" description="Disordered" evidence="2">
    <location>
        <begin position="330"/>
        <end position="355"/>
    </location>
</feature>
<dbReference type="AlphaFoldDB" id="A0A8S4RKG3"/>
<keyword evidence="1" id="KW-0175">Coiled coil</keyword>
<reference evidence="3" key="1">
    <citation type="submission" date="2022-03" db="EMBL/GenBank/DDBJ databases">
        <authorList>
            <person name="Lindestad O."/>
        </authorList>
    </citation>
    <scope>NUCLEOTIDE SEQUENCE</scope>
</reference>
<accession>A0A8S4RKG3</accession>
<organism evidence="3 4">
    <name type="scientific">Pararge aegeria aegeria</name>
    <dbReference type="NCBI Taxonomy" id="348720"/>
    <lineage>
        <taxon>Eukaryota</taxon>
        <taxon>Metazoa</taxon>
        <taxon>Ecdysozoa</taxon>
        <taxon>Arthropoda</taxon>
        <taxon>Hexapoda</taxon>
        <taxon>Insecta</taxon>
        <taxon>Pterygota</taxon>
        <taxon>Neoptera</taxon>
        <taxon>Endopterygota</taxon>
        <taxon>Lepidoptera</taxon>
        <taxon>Glossata</taxon>
        <taxon>Ditrysia</taxon>
        <taxon>Papilionoidea</taxon>
        <taxon>Nymphalidae</taxon>
        <taxon>Satyrinae</taxon>
        <taxon>Satyrini</taxon>
        <taxon>Parargina</taxon>
        <taxon>Pararge</taxon>
    </lineage>
</organism>
<name>A0A8S4RKG3_9NEOP</name>
<dbReference type="PANTHER" id="PTHR34649:SF1">
    <property type="entry name" value="CILIA- AND FLAGELLA-ASSOCIATED PROTEIN 99"/>
    <property type="match status" value="1"/>
</dbReference>
<protein>
    <submittedName>
        <fullName evidence="3">Jg15702 protein</fullName>
    </submittedName>
</protein>
<feature type="compositionally biased region" description="Basic and acidic residues" evidence="2">
    <location>
        <begin position="341"/>
        <end position="355"/>
    </location>
</feature>
<feature type="coiled-coil region" evidence="1">
    <location>
        <begin position="158"/>
        <end position="192"/>
    </location>
</feature>
<sequence>MLTKSVIDQKLKQIHENNKQKGLELLKEIKTKDYNFAQGKSDKFYKKISSITDEGENQYVKAVPKLKNRNLNYTTHPNVKETATTIKRMNKIMQMSEKEEVQWLQNLLTNCRDTLKIEELEEYDRQEKERERLLDIEKKHLLGQISYEEAVIAKKKLYDDNKKKYKKFLEEKQTWEEEIERWKRDEMEKNRKQVEKLSLIELEMLHAKHNATIKKKGIADKTRKESEELLSKAMKEKQEYLECRIKMIKEIKILALIAKKAKIPKIIDLTESSGLGLLCEMSMAELQERLSLVKIGLKEELEKKKTLIRKENLAAKHEIEETKKSIKNYMAERSISKKQKEKTSDNIHDKSSSKEISKLRKILEEKRKLRIMLTS</sequence>
<evidence type="ECO:0000313" key="3">
    <source>
        <dbReference type="EMBL" id="CAH2237092.1"/>
    </source>
</evidence>
<proteinExistence type="predicted"/>
<dbReference type="OrthoDB" id="10262255at2759"/>
<dbReference type="PANTHER" id="PTHR34649">
    <property type="entry name" value="CILIA- AND FLAGELLA-ASSOCIATED PROTEIN 99"/>
    <property type="match status" value="1"/>
</dbReference>
<keyword evidence="4" id="KW-1185">Reference proteome</keyword>
<dbReference type="EMBL" id="CAKXAJ010025244">
    <property type="protein sequence ID" value="CAH2237092.1"/>
    <property type="molecule type" value="Genomic_DNA"/>
</dbReference>
<gene>
    <name evidence="3" type="primary">jg15702</name>
    <name evidence="3" type="ORF">PAEG_LOCUS14397</name>
</gene>